<evidence type="ECO:0000313" key="3">
    <source>
        <dbReference type="EMBL" id="MFC4094681.1"/>
    </source>
</evidence>
<dbReference type="RefSeq" id="WP_192462381.1">
    <property type="nucleotide sequence ID" value="NZ_JACYFJ010000003.1"/>
</dbReference>
<evidence type="ECO:0000313" key="4">
    <source>
        <dbReference type="Proteomes" id="UP001595814"/>
    </source>
</evidence>
<comment type="caution">
    <text evidence="3">The sequence shown here is derived from an EMBL/GenBank/DDBJ whole genome shotgun (WGS) entry which is preliminary data.</text>
</comment>
<organism evidence="3 4">
    <name type="scientific">Euzebyella saccharophila</name>
    <dbReference type="NCBI Taxonomy" id="679664"/>
    <lineage>
        <taxon>Bacteria</taxon>
        <taxon>Pseudomonadati</taxon>
        <taxon>Bacteroidota</taxon>
        <taxon>Flavobacteriia</taxon>
        <taxon>Flavobacteriales</taxon>
        <taxon>Flavobacteriaceae</taxon>
        <taxon>Euzebyella</taxon>
    </lineage>
</organism>
<feature type="domain" description="Outer membrane protein beta-barrel" evidence="2">
    <location>
        <begin position="36"/>
        <end position="177"/>
    </location>
</feature>
<proteinExistence type="predicted"/>
<dbReference type="Pfam" id="PF13568">
    <property type="entry name" value="OMP_b-brl_2"/>
    <property type="match status" value="1"/>
</dbReference>
<sequence length="195" mass="21248">MRVNCSPFILVFLFFSIAINAQTVFQGTGPSGGGFGDVKIGGKAGLHVATWMGEDVSGVSQRLGFYAGGIAEIPMFMDDLYLQPELLISLVGADIGPSNVNLTYLTLPLMGKFHIIEEVAVEFGPQIGFLLTDNWEEDLQGQDTKKMDVGLNFGGGYRMNDNIYFQMRFGFGLGKVLDITKVRNGVFSLGGSYFF</sequence>
<feature type="chain" id="PRO_5046398768" evidence="1">
    <location>
        <begin position="22"/>
        <end position="195"/>
    </location>
</feature>
<keyword evidence="4" id="KW-1185">Reference proteome</keyword>
<name>A0ABV8JKG6_9FLAO</name>
<reference evidence="4" key="1">
    <citation type="journal article" date="2019" name="Int. J. Syst. Evol. Microbiol.">
        <title>The Global Catalogue of Microorganisms (GCM) 10K type strain sequencing project: providing services to taxonomists for standard genome sequencing and annotation.</title>
        <authorList>
            <consortium name="The Broad Institute Genomics Platform"/>
            <consortium name="The Broad Institute Genome Sequencing Center for Infectious Disease"/>
            <person name="Wu L."/>
            <person name="Ma J."/>
        </authorList>
    </citation>
    <scope>NUCLEOTIDE SEQUENCE [LARGE SCALE GENOMIC DNA]</scope>
    <source>
        <strain evidence="4">CECT 7477</strain>
    </source>
</reference>
<evidence type="ECO:0000256" key="1">
    <source>
        <dbReference type="SAM" id="SignalP"/>
    </source>
</evidence>
<protein>
    <submittedName>
        <fullName evidence="3">Porin family protein</fullName>
    </submittedName>
</protein>
<dbReference type="InterPro" id="IPR025665">
    <property type="entry name" value="Beta-barrel_OMP_2"/>
</dbReference>
<dbReference type="Proteomes" id="UP001595814">
    <property type="component" value="Unassembled WGS sequence"/>
</dbReference>
<accession>A0ABV8JKG6</accession>
<gene>
    <name evidence="3" type="ORF">ACFOUT_02270</name>
</gene>
<evidence type="ECO:0000259" key="2">
    <source>
        <dbReference type="Pfam" id="PF13568"/>
    </source>
</evidence>
<keyword evidence="1" id="KW-0732">Signal</keyword>
<dbReference type="EMBL" id="JBHSAW010000003">
    <property type="protein sequence ID" value="MFC4094681.1"/>
    <property type="molecule type" value="Genomic_DNA"/>
</dbReference>
<feature type="signal peptide" evidence="1">
    <location>
        <begin position="1"/>
        <end position="21"/>
    </location>
</feature>